<evidence type="ECO:0000313" key="9">
    <source>
        <dbReference type="EMBL" id="SLN70941.1"/>
    </source>
</evidence>
<keyword evidence="4 8" id="KW-0732">Signal</keyword>
<sequence length="542" mass="57787">MTHCRILAALPFLALAAPALAQTPCSELASVAPEGVTVTEAAETRATDEIPVDHCLVRGTMSERTGEDGRPYALNFELRLPAEWTGRFMHQFNGGNDGEVVPALGQGVGVPNGDSALQRGFAVVSSDAGHDGEANPGAGLAGSNVFGLEFEARRMYGYGAVAALHPVALDLTEAHYGRAPDFVYGYGRSNGGRHGMVAARRMPEVFDGILAGYPGFNLPRAALQHAWDVQTFLSVGDTLPEAFSREDLQIVADGIVAACDALDGLEDGLVSAAIECQSAFNPETLICDGGTETCLPQEKVAALQRIHAGPTNSAGEQLYSDWPWDTGIATEDWRFWKLESQIPPWGNQPLIAVMGAGSLAQVFTTPPTTVEGDPESLQQYLVEFDFDEDAPNIDATTDAFPESAMELMTPPDADEPELTEFQDAGGKLIIFHGTSDPVFSFNDTVDWFEALQENNPDAGGFVRLYPVPGMPHGQGGASADEFDLLSALTDWVEAGEVPGHVTAAVRADNEAAPEEIRGSVRPLCPYPAEPHHENAEGSFTCE</sequence>
<feature type="signal peptide" evidence="8">
    <location>
        <begin position="1"/>
        <end position="21"/>
    </location>
</feature>
<evidence type="ECO:0000256" key="8">
    <source>
        <dbReference type="SAM" id="SignalP"/>
    </source>
</evidence>
<dbReference type="Pfam" id="PF07519">
    <property type="entry name" value="Tannase"/>
    <property type="match status" value="1"/>
</dbReference>
<dbReference type="RefSeq" id="WP_085855566.1">
    <property type="nucleotide sequence ID" value="NZ_FOPF01000019.1"/>
</dbReference>
<keyword evidence="6" id="KW-0106">Calcium</keyword>
<proteinExistence type="inferred from homology"/>
<dbReference type="AlphaFoldDB" id="A0A1Y5TSE0"/>
<dbReference type="InterPro" id="IPR029058">
    <property type="entry name" value="AB_hydrolase_fold"/>
</dbReference>
<evidence type="ECO:0000256" key="3">
    <source>
        <dbReference type="ARBA" id="ARBA00022723"/>
    </source>
</evidence>
<keyword evidence="5" id="KW-0378">Hydrolase</keyword>
<reference evidence="9 10" key="1">
    <citation type="submission" date="2017-03" db="EMBL/GenBank/DDBJ databases">
        <authorList>
            <person name="Afonso C.L."/>
            <person name="Miller P.J."/>
            <person name="Scott M.A."/>
            <person name="Spackman E."/>
            <person name="Goraichik I."/>
            <person name="Dimitrov K.M."/>
            <person name="Suarez D.L."/>
            <person name="Swayne D.E."/>
        </authorList>
    </citation>
    <scope>NUCLEOTIDE SEQUENCE [LARGE SCALE GENOMIC DNA]</scope>
    <source>
        <strain evidence="9 10">CECT 7066</strain>
    </source>
</reference>
<evidence type="ECO:0000256" key="7">
    <source>
        <dbReference type="ARBA" id="ARBA00023157"/>
    </source>
</evidence>
<dbReference type="EMBL" id="FWFV01000018">
    <property type="protein sequence ID" value="SLN70941.1"/>
    <property type="molecule type" value="Genomic_DNA"/>
</dbReference>
<feature type="chain" id="PRO_5010994913" evidence="8">
    <location>
        <begin position="22"/>
        <end position="542"/>
    </location>
</feature>
<accession>A0A1Y5TSE0</accession>
<dbReference type="GO" id="GO:0052689">
    <property type="term" value="F:carboxylic ester hydrolase activity"/>
    <property type="evidence" value="ECO:0007669"/>
    <property type="project" value="UniProtKB-KW"/>
</dbReference>
<dbReference type="PANTHER" id="PTHR33938">
    <property type="entry name" value="FERULOYL ESTERASE B-RELATED"/>
    <property type="match status" value="1"/>
</dbReference>
<name>A0A1Y5TSE0_9RHOB</name>
<protein>
    <submittedName>
        <fullName evidence="9">Tannase and feruloyl esterase</fullName>
    </submittedName>
</protein>
<keyword evidence="10" id="KW-1185">Reference proteome</keyword>
<dbReference type="STRING" id="315423.SAMN04488020_11926"/>
<dbReference type="Proteomes" id="UP000193870">
    <property type="component" value="Unassembled WGS sequence"/>
</dbReference>
<keyword evidence="7" id="KW-1015">Disulfide bond</keyword>
<dbReference type="SUPFAM" id="SSF53474">
    <property type="entry name" value="alpha/beta-Hydrolases"/>
    <property type="match status" value="1"/>
</dbReference>
<comment type="similarity">
    <text evidence="1">Belongs to the tannase family.</text>
</comment>
<evidence type="ECO:0000256" key="1">
    <source>
        <dbReference type="ARBA" id="ARBA00006249"/>
    </source>
</evidence>
<dbReference type="OrthoDB" id="7197884at2"/>
<dbReference type="InterPro" id="IPR011118">
    <property type="entry name" value="Tannase/feruloyl_esterase"/>
</dbReference>
<evidence type="ECO:0000256" key="5">
    <source>
        <dbReference type="ARBA" id="ARBA00022801"/>
    </source>
</evidence>
<evidence type="ECO:0000256" key="4">
    <source>
        <dbReference type="ARBA" id="ARBA00022729"/>
    </source>
</evidence>
<organism evidence="9 10">
    <name type="scientific">Palleronia marisminoris</name>
    <dbReference type="NCBI Taxonomy" id="315423"/>
    <lineage>
        <taxon>Bacteria</taxon>
        <taxon>Pseudomonadati</taxon>
        <taxon>Pseudomonadota</taxon>
        <taxon>Alphaproteobacteria</taxon>
        <taxon>Rhodobacterales</taxon>
        <taxon>Roseobacteraceae</taxon>
        <taxon>Palleronia</taxon>
    </lineage>
</organism>
<gene>
    <name evidence="9" type="ORF">PAM7066_03616</name>
</gene>
<evidence type="ECO:0000256" key="2">
    <source>
        <dbReference type="ARBA" id="ARBA00022487"/>
    </source>
</evidence>
<evidence type="ECO:0000256" key="6">
    <source>
        <dbReference type="ARBA" id="ARBA00022837"/>
    </source>
</evidence>
<keyword evidence="3" id="KW-0479">Metal-binding</keyword>
<dbReference type="PANTHER" id="PTHR33938:SF15">
    <property type="entry name" value="FERULOYL ESTERASE B-RELATED"/>
    <property type="match status" value="1"/>
</dbReference>
<evidence type="ECO:0000313" key="10">
    <source>
        <dbReference type="Proteomes" id="UP000193870"/>
    </source>
</evidence>
<dbReference type="Gene3D" id="3.40.50.1820">
    <property type="entry name" value="alpha/beta hydrolase"/>
    <property type="match status" value="2"/>
</dbReference>
<keyword evidence="2" id="KW-0719">Serine esterase</keyword>
<dbReference type="GO" id="GO:0046872">
    <property type="term" value="F:metal ion binding"/>
    <property type="evidence" value="ECO:0007669"/>
    <property type="project" value="UniProtKB-KW"/>
</dbReference>